<evidence type="ECO:0000313" key="3">
    <source>
        <dbReference type="EMBL" id="GBN75369.1"/>
    </source>
</evidence>
<sequence>MCMQSGVRFSKLMCLLKLIVKPTSEETSSVKQDEENKEKEQDSQLDTKHQTPSEMASEKRISELEQNLNVLCSAKFSIPSIEIQKQTMSFPMS</sequence>
<evidence type="ECO:0000256" key="1">
    <source>
        <dbReference type="SAM" id="MobiDB-lite"/>
    </source>
</evidence>
<feature type="region of interest" description="Disordered" evidence="1">
    <location>
        <begin position="23"/>
        <end position="59"/>
    </location>
</feature>
<protein>
    <submittedName>
        <fullName evidence="3">Uncharacterized protein</fullName>
    </submittedName>
</protein>
<dbReference type="EMBL" id="BGPR01017189">
    <property type="protein sequence ID" value="GBN75369.1"/>
    <property type="molecule type" value="Genomic_DNA"/>
</dbReference>
<name>A0A4Y2RJC5_ARAVE</name>
<comment type="caution">
    <text evidence="3">The sequence shown here is derived from an EMBL/GenBank/DDBJ whole genome shotgun (WGS) entry which is preliminary data.</text>
</comment>
<feature type="compositionally biased region" description="Basic and acidic residues" evidence="1">
    <location>
        <begin position="31"/>
        <end position="59"/>
    </location>
</feature>
<evidence type="ECO:0000256" key="2">
    <source>
        <dbReference type="SAM" id="SignalP"/>
    </source>
</evidence>
<dbReference type="AlphaFoldDB" id="A0A4Y2RJC5"/>
<proteinExistence type="predicted"/>
<reference evidence="3 4" key="1">
    <citation type="journal article" date="2019" name="Sci. Rep.">
        <title>Orb-weaving spider Araneus ventricosus genome elucidates the spidroin gene catalogue.</title>
        <authorList>
            <person name="Kono N."/>
            <person name="Nakamura H."/>
            <person name="Ohtoshi R."/>
            <person name="Moran D.A.P."/>
            <person name="Shinohara A."/>
            <person name="Yoshida Y."/>
            <person name="Fujiwara M."/>
            <person name="Mori M."/>
            <person name="Tomita M."/>
            <person name="Arakawa K."/>
        </authorList>
    </citation>
    <scope>NUCLEOTIDE SEQUENCE [LARGE SCALE GENOMIC DNA]</scope>
</reference>
<feature type="signal peptide" evidence="2">
    <location>
        <begin position="1"/>
        <end position="25"/>
    </location>
</feature>
<feature type="chain" id="PRO_5021471360" evidence="2">
    <location>
        <begin position="26"/>
        <end position="93"/>
    </location>
</feature>
<organism evidence="3 4">
    <name type="scientific">Araneus ventricosus</name>
    <name type="common">Orbweaver spider</name>
    <name type="synonym">Epeira ventricosa</name>
    <dbReference type="NCBI Taxonomy" id="182803"/>
    <lineage>
        <taxon>Eukaryota</taxon>
        <taxon>Metazoa</taxon>
        <taxon>Ecdysozoa</taxon>
        <taxon>Arthropoda</taxon>
        <taxon>Chelicerata</taxon>
        <taxon>Arachnida</taxon>
        <taxon>Araneae</taxon>
        <taxon>Araneomorphae</taxon>
        <taxon>Entelegynae</taxon>
        <taxon>Araneoidea</taxon>
        <taxon>Araneidae</taxon>
        <taxon>Araneus</taxon>
    </lineage>
</organism>
<keyword evidence="4" id="KW-1185">Reference proteome</keyword>
<dbReference type="Proteomes" id="UP000499080">
    <property type="component" value="Unassembled WGS sequence"/>
</dbReference>
<evidence type="ECO:0000313" key="4">
    <source>
        <dbReference type="Proteomes" id="UP000499080"/>
    </source>
</evidence>
<keyword evidence="2" id="KW-0732">Signal</keyword>
<gene>
    <name evidence="3" type="ORF">AVEN_247629_1</name>
</gene>
<accession>A0A4Y2RJC5</accession>